<evidence type="ECO:0000313" key="1">
    <source>
        <dbReference type="EMBL" id="KGG01552.1"/>
    </source>
</evidence>
<accession>A0A0A2AL94</accession>
<name>A0A0A2AL94_PROMR</name>
<evidence type="ECO:0000313" key="2">
    <source>
        <dbReference type="Proteomes" id="UP000030533"/>
    </source>
</evidence>
<proteinExistence type="predicted"/>
<dbReference type="Proteomes" id="UP000030533">
    <property type="component" value="Unassembled WGS sequence"/>
</dbReference>
<reference evidence="2" key="1">
    <citation type="journal article" date="2014" name="Sci. Data">
        <title>Genomes of diverse isolates of the marine cyanobacterium Prochlorococcus.</title>
        <authorList>
            <person name="Biller S."/>
            <person name="Berube P."/>
            <person name="Thompson J."/>
            <person name="Kelly L."/>
            <person name="Roggensack S."/>
            <person name="Awad L."/>
            <person name="Roache-Johnson K."/>
            <person name="Ding H."/>
            <person name="Giovannoni S.J."/>
            <person name="Moore L.R."/>
            <person name="Chisholm S.W."/>
        </authorList>
    </citation>
    <scope>NUCLEOTIDE SEQUENCE [LARGE SCALE GENOMIC DNA]</scope>
    <source>
        <strain evidence="2">MIT 9314</strain>
    </source>
</reference>
<dbReference type="EMBL" id="JNAO01000009">
    <property type="protein sequence ID" value="KGG01552.1"/>
    <property type="molecule type" value="Genomic_DNA"/>
</dbReference>
<organism evidence="1 2">
    <name type="scientific">Prochlorococcus marinus str. MIT 9314</name>
    <dbReference type="NCBI Taxonomy" id="167548"/>
    <lineage>
        <taxon>Bacteria</taxon>
        <taxon>Bacillati</taxon>
        <taxon>Cyanobacteriota</taxon>
        <taxon>Cyanophyceae</taxon>
        <taxon>Synechococcales</taxon>
        <taxon>Prochlorococcaceae</taxon>
        <taxon>Prochlorococcus</taxon>
    </lineage>
</organism>
<gene>
    <name evidence="1" type="ORF">EU98_0961</name>
</gene>
<dbReference type="AlphaFoldDB" id="A0A0A2AL94"/>
<protein>
    <submittedName>
        <fullName evidence="1">Uncharacterized protein</fullName>
    </submittedName>
</protein>
<comment type="caution">
    <text evidence="1">The sequence shown here is derived from an EMBL/GenBank/DDBJ whole genome shotgun (WGS) entry which is preliminary data.</text>
</comment>
<sequence length="43" mass="4846">MYTSSAVSARILTGEIIVTKQTIKLVNTNIFIRILSKFFARSL</sequence>